<keyword evidence="2" id="KW-0677">Repeat</keyword>
<dbReference type="PRINTS" id="PR00019">
    <property type="entry name" value="LEURICHRPT"/>
</dbReference>
<sequence length="182" mass="20907">MLLRRAFMPLFLRFKRHCLSKTSELVLATSLRDIARLGARVKTLQLHKSNDLVCRQIMCEHLSDACACRLALALERVPQLQCLDLSNNKLRTLPDAVYTLQHLKTLNVQQNRLTTLSTDVEKLTELEMLNVCDNELKTLPVKQLETLEKLKTLQVVGNYDLIQNLERLNMSEQLKAKVVLVK</sequence>
<accession>A0AAU9KPQ2</accession>
<dbReference type="EMBL" id="CAKKTJ010000095">
    <property type="protein sequence ID" value="CAH0474174.1"/>
    <property type="molecule type" value="Genomic_DNA"/>
</dbReference>
<dbReference type="SUPFAM" id="SSF52058">
    <property type="entry name" value="L domain-like"/>
    <property type="match status" value="1"/>
</dbReference>
<organism evidence="4 5">
    <name type="scientific">Peronospora belbahrii</name>
    <dbReference type="NCBI Taxonomy" id="622444"/>
    <lineage>
        <taxon>Eukaryota</taxon>
        <taxon>Sar</taxon>
        <taxon>Stramenopiles</taxon>
        <taxon>Oomycota</taxon>
        <taxon>Peronosporomycetes</taxon>
        <taxon>Peronosporales</taxon>
        <taxon>Peronosporaceae</taxon>
        <taxon>Peronospora</taxon>
    </lineage>
</organism>
<evidence type="ECO:0000256" key="2">
    <source>
        <dbReference type="ARBA" id="ARBA00022737"/>
    </source>
</evidence>
<dbReference type="SMART" id="SM00369">
    <property type="entry name" value="LRR_TYP"/>
    <property type="match status" value="3"/>
</dbReference>
<gene>
    <name evidence="4" type="ORF">PBS003_LOCUS1041</name>
</gene>
<protein>
    <recommendedName>
        <fullName evidence="3">Disease resistance R13L4/SHOC-2-like LRR domain-containing protein</fullName>
    </recommendedName>
</protein>
<dbReference type="InterPro" id="IPR055414">
    <property type="entry name" value="LRR_R13L4/SHOC2-like"/>
</dbReference>
<dbReference type="PANTHER" id="PTHR48051:SF1">
    <property type="entry name" value="RAS SUPPRESSOR PROTEIN 1"/>
    <property type="match status" value="1"/>
</dbReference>
<dbReference type="PANTHER" id="PTHR48051">
    <property type="match status" value="1"/>
</dbReference>
<reference evidence="4" key="1">
    <citation type="submission" date="2021-11" db="EMBL/GenBank/DDBJ databases">
        <authorList>
            <person name="Islam A."/>
            <person name="Islam S."/>
            <person name="Flora M.S."/>
            <person name="Rahman M."/>
            <person name="Ziaur R.M."/>
            <person name="Epstein J.H."/>
            <person name="Hassan M."/>
            <person name="Klassen M."/>
            <person name="Woodard K."/>
            <person name="Webb A."/>
            <person name="Webby R.J."/>
            <person name="El Zowalaty M.E."/>
        </authorList>
    </citation>
    <scope>NUCLEOTIDE SEQUENCE</scope>
    <source>
        <strain evidence="4">Pbs3</strain>
    </source>
</reference>
<dbReference type="InterPro" id="IPR001611">
    <property type="entry name" value="Leu-rich_rpt"/>
</dbReference>
<dbReference type="InterPro" id="IPR032675">
    <property type="entry name" value="LRR_dom_sf"/>
</dbReference>
<evidence type="ECO:0000256" key="1">
    <source>
        <dbReference type="ARBA" id="ARBA00022614"/>
    </source>
</evidence>
<dbReference type="AlphaFoldDB" id="A0AAU9KPQ2"/>
<dbReference type="PROSITE" id="PS51450">
    <property type="entry name" value="LRR"/>
    <property type="match status" value="1"/>
</dbReference>
<dbReference type="Proteomes" id="UP001160483">
    <property type="component" value="Unassembled WGS sequence"/>
</dbReference>
<name>A0AAU9KPQ2_9STRA</name>
<feature type="domain" description="Disease resistance R13L4/SHOC-2-like LRR" evidence="3">
    <location>
        <begin position="73"/>
        <end position="175"/>
    </location>
</feature>
<comment type="caution">
    <text evidence="4">The sequence shown here is derived from an EMBL/GenBank/DDBJ whole genome shotgun (WGS) entry which is preliminary data.</text>
</comment>
<evidence type="ECO:0000313" key="4">
    <source>
        <dbReference type="EMBL" id="CAH0474174.1"/>
    </source>
</evidence>
<evidence type="ECO:0000259" key="3">
    <source>
        <dbReference type="Pfam" id="PF23598"/>
    </source>
</evidence>
<evidence type="ECO:0000313" key="5">
    <source>
        <dbReference type="Proteomes" id="UP001160483"/>
    </source>
</evidence>
<dbReference type="Pfam" id="PF23598">
    <property type="entry name" value="LRR_14"/>
    <property type="match status" value="1"/>
</dbReference>
<dbReference type="Gene3D" id="3.80.10.10">
    <property type="entry name" value="Ribonuclease Inhibitor"/>
    <property type="match status" value="1"/>
</dbReference>
<proteinExistence type="predicted"/>
<keyword evidence="1" id="KW-0433">Leucine-rich repeat</keyword>
<dbReference type="InterPro" id="IPR003591">
    <property type="entry name" value="Leu-rich_rpt_typical-subtyp"/>
</dbReference>
<dbReference type="SMART" id="SM00364">
    <property type="entry name" value="LRR_BAC"/>
    <property type="match status" value="3"/>
</dbReference>
<dbReference type="InterPro" id="IPR050216">
    <property type="entry name" value="LRR_domain-containing"/>
</dbReference>
<dbReference type="GO" id="GO:0005737">
    <property type="term" value="C:cytoplasm"/>
    <property type="evidence" value="ECO:0007669"/>
    <property type="project" value="TreeGrafter"/>
</dbReference>